<evidence type="ECO:0000313" key="3">
    <source>
        <dbReference type="EMBL" id="PJZ59732.1"/>
    </source>
</evidence>
<evidence type="ECO:0000313" key="2">
    <source>
        <dbReference type="EMBL" id="PJZ51245.1"/>
    </source>
</evidence>
<dbReference type="Proteomes" id="UP000232149">
    <property type="component" value="Unassembled WGS sequence"/>
</dbReference>
<sequence length="212" mass="24478">MLNNNGIFSELGKFVRYIAPILIMIIELFIYRFSFSQRWELGISDNIWIPSILTVISGTFISFVYQALRIGRLNYQNLLTKYKNKFNISDELIKSNSFAVMSGIWYSFIEINKSLSGASKRSQQLANNLHGSGTSLVGCIIGFLIFWPAMYKMGELTSNGCYCLPFFLFLLFIGLHIFHFRKIKEDHLIFVQVAFDISQNDEIISDEISRFE</sequence>
<comment type="caution">
    <text evidence="2">The sequence shown here is derived from an EMBL/GenBank/DDBJ whole genome shotgun (WGS) entry which is preliminary data.</text>
</comment>
<name>A0A2M9YI75_9LEPT</name>
<keyword evidence="4" id="KW-1185">Reference proteome</keyword>
<dbReference type="AlphaFoldDB" id="A0A2M9YI75"/>
<dbReference type="EMBL" id="NPDU01000101">
    <property type="protein sequence ID" value="PJZ59732.1"/>
    <property type="molecule type" value="Genomic_DNA"/>
</dbReference>
<feature type="transmembrane region" description="Helical" evidence="1">
    <location>
        <begin position="156"/>
        <end position="178"/>
    </location>
</feature>
<accession>A0A2M9YI75</accession>
<gene>
    <name evidence="3" type="ORF">CH376_22140</name>
    <name evidence="2" type="ORF">CH380_21130</name>
</gene>
<proteinExistence type="predicted"/>
<dbReference type="EMBL" id="NPDV01000032">
    <property type="protein sequence ID" value="PJZ51245.1"/>
    <property type="molecule type" value="Genomic_DNA"/>
</dbReference>
<keyword evidence="1" id="KW-1133">Transmembrane helix</keyword>
<evidence type="ECO:0000313" key="4">
    <source>
        <dbReference type="Proteomes" id="UP000232149"/>
    </source>
</evidence>
<evidence type="ECO:0000256" key="1">
    <source>
        <dbReference type="SAM" id="Phobius"/>
    </source>
</evidence>
<feature type="transmembrane region" description="Helical" evidence="1">
    <location>
        <begin position="129"/>
        <end position="150"/>
    </location>
</feature>
<feature type="transmembrane region" description="Helical" evidence="1">
    <location>
        <begin position="47"/>
        <end position="68"/>
    </location>
</feature>
<organism evidence="2 5">
    <name type="scientific">Leptospira adleri</name>
    <dbReference type="NCBI Taxonomy" id="2023186"/>
    <lineage>
        <taxon>Bacteria</taxon>
        <taxon>Pseudomonadati</taxon>
        <taxon>Spirochaetota</taxon>
        <taxon>Spirochaetia</taxon>
        <taxon>Leptospirales</taxon>
        <taxon>Leptospiraceae</taxon>
        <taxon>Leptospira</taxon>
    </lineage>
</organism>
<keyword evidence="1" id="KW-0472">Membrane</keyword>
<protein>
    <submittedName>
        <fullName evidence="2">Uncharacterized protein</fullName>
    </submittedName>
</protein>
<evidence type="ECO:0000313" key="5">
    <source>
        <dbReference type="Proteomes" id="UP000232188"/>
    </source>
</evidence>
<keyword evidence="1" id="KW-0812">Transmembrane</keyword>
<reference evidence="4 5" key="1">
    <citation type="submission" date="2017-07" db="EMBL/GenBank/DDBJ databases">
        <title>Leptospira spp. isolated from tropical soils.</title>
        <authorList>
            <person name="Thibeaux R."/>
            <person name="Iraola G."/>
            <person name="Ferres I."/>
            <person name="Bierque E."/>
            <person name="Girault D."/>
            <person name="Soupe-Gilbert M.-E."/>
            <person name="Picardeau M."/>
            <person name="Goarant C."/>
        </authorList>
    </citation>
    <scope>NUCLEOTIDE SEQUENCE [LARGE SCALE GENOMIC DNA]</scope>
    <source>
        <strain evidence="2 5">FH2-B-C1</strain>
        <strain evidence="3 4">FH2-B-D1</strain>
    </source>
</reference>
<dbReference type="Proteomes" id="UP000232188">
    <property type="component" value="Unassembled WGS sequence"/>
</dbReference>
<dbReference type="RefSeq" id="WP_100787754.1">
    <property type="nucleotide sequence ID" value="NZ_NPDU01000101.1"/>
</dbReference>
<feature type="transmembrane region" description="Helical" evidence="1">
    <location>
        <begin position="14"/>
        <end position="35"/>
    </location>
</feature>